<feature type="transmembrane region" description="Helical" evidence="1">
    <location>
        <begin position="289"/>
        <end position="314"/>
    </location>
</feature>
<dbReference type="NCBIfam" id="TIGR00843">
    <property type="entry name" value="benE"/>
    <property type="match status" value="1"/>
</dbReference>
<proteinExistence type="predicted"/>
<feature type="transmembrane region" description="Helical" evidence="1">
    <location>
        <begin position="168"/>
        <end position="186"/>
    </location>
</feature>
<gene>
    <name evidence="2" type="ORF">FHR94_003677</name>
</gene>
<feature type="transmembrane region" description="Helical" evidence="1">
    <location>
        <begin position="249"/>
        <end position="277"/>
    </location>
</feature>
<dbReference type="PANTHER" id="PTHR30199">
    <property type="entry name" value="MFS FAMILY TRANSPORTER, PREDICTED SUBSTRATE BENZOATE"/>
    <property type="match status" value="1"/>
</dbReference>
<evidence type="ECO:0000313" key="3">
    <source>
        <dbReference type="Proteomes" id="UP000547614"/>
    </source>
</evidence>
<dbReference type="AlphaFoldDB" id="A0A839VGD1"/>
<dbReference type="Proteomes" id="UP000547614">
    <property type="component" value="Unassembled WGS sequence"/>
</dbReference>
<feature type="transmembrane region" description="Helical" evidence="1">
    <location>
        <begin position="207"/>
        <end position="229"/>
    </location>
</feature>
<dbReference type="EMBL" id="JACHXP010000027">
    <property type="protein sequence ID" value="MBB3192389.1"/>
    <property type="molecule type" value="Genomic_DNA"/>
</dbReference>
<dbReference type="Pfam" id="PF03594">
    <property type="entry name" value="BenE"/>
    <property type="match status" value="1"/>
</dbReference>
<dbReference type="InterPro" id="IPR004711">
    <property type="entry name" value="Benzoate_Transporter"/>
</dbReference>
<dbReference type="PANTHER" id="PTHR30199:SF0">
    <property type="entry name" value="INNER MEMBRANE PROTEIN YDCO"/>
    <property type="match status" value="1"/>
</dbReference>
<feature type="transmembrane region" description="Helical" evidence="1">
    <location>
        <begin position="46"/>
        <end position="66"/>
    </location>
</feature>
<evidence type="ECO:0000313" key="2">
    <source>
        <dbReference type="EMBL" id="MBB3192389.1"/>
    </source>
</evidence>
<accession>A0A839VGD1</accession>
<protein>
    <submittedName>
        <fullName evidence="2">Benzoate membrane transport protein</fullName>
    </submittedName>
</protein>
<keyword evidence="1" id="KW-1133">Transmembrane helix</keyword>
<feature type="transmembrane region" description="Helical" evidence="1">
    <location>
        <begin position="134"/>
        <end position="162"/>
    </location>
</feature>
<organism evidence="2 3">
    <name type="scientific">Halomonas cerina</name>
    <dbReference type="NCBI Taxonomy" id="447424"/>
    <lineage>
        <taxon>Bacteria</taxon>
        <taxon>Pseudomonadati</taxon>
        <taxon>Pseudomonadota</taxon>
        <taxon>Gammaproteobacteria</taxon>
        <taxon>Oceanospirillales</taxon>
        <taxon>Halomonadaceae</taxon>
        <taxon>Halomonas</taxon>
    </lineage>
</organism>
<dbReference type="GO" id="GO:0042925">
    <property type="term" value="F:benzoate transmembrane transporter activity"/>
    <property type="evidence" value="ECO:0007669"/>
    <property type="project" value="InterPro"/>
</dbReference>
<keyword evidence="1" id="KW-0812">Transmembrane</keyword>
<feature type="transmembrane region" description="Helical" evidence="1">
    <location>
        <begin position="95"/>
        <end position="114"/>
    </location>
</feature>
<name>A0A839VGD1_9GAMM</name>
<reference evidence="2 3" key="1">
    <citation type="submission" date="2020-08" db="EMBL/GenBank/DDBJ databases">
        <title>Genomic Encyclopedia of Type Strains, Phase III (KMG-III): the genomes of soil and plant-associated and newly described type strains.</title>
        <authorList>
            <person name="Whitman W."/>
        </authorList>
    </citation>
    <scope>NUCLEOTIDE SEQUENCE [LARGE SCALE GENOMIC DNA]</scope>
    <source>
        <strain evidence="2 3">CECT 7282</strain>
    </source>
</reference>
<keyword evidence="1" id="KW-0472">Membrane</keyword>
<feature type="transmembrane region" description="Helical" evidence="1">
    <location>
        <begin position="12"/>
        <end position="34"/>
    </location>
</feature>
<keyword evidence="3" id="KW-1185">Reference proteome</keyword>
<dbReference type="RefSeq" id="WP_281376083.1">
    <property type="nucleotide sequence ID" value="NZ_JACHXP010000027.1"/>
</dbReference>
<feature type="transmembrane region" description="Helical" evidence="1">
    <location>
        <begin position="354"/>
        <end position="380"/>
    </location>
</feature>
<evidence type="ECO:0000256" key="1">
    <source>
        <dbReference type="SAM" id="Phobius"/>
    </source>
</evidence>
<feature type="transmembrane region" description="Helical" evidence="1">
    <location>
        <begin position="320"/>
        <end position="342"/>
    </location>
</feature>
<dbReference type="GO" id="GO:0005886">
    <property type="term" value="C:plasma membrane"/>
    <property type="evidence" value="ECO:0007669"/>
    <property type="project" value="TreeGrafter"/>
</dbReference>
<comment type="caution">
    <text evidence="2">The sequence shown here is derived from an EMBL/GenBank/DDBJ whole genome shotgun (WGS) entry which is preliminary data.</text>
</comment>
<sequence length="403" mass="41628">MQLHKDASLPAVTAGFVAVLVSYSGPLAIFFQAAQSAEISSAMMTSWVWAISLGAAVSGIGLSLWLKVPVVTAWSAPGTALLVTLFPDLSLAEAVGAYLVAAAAIFVIGVTGSFDRIIQMIPPGIASAMMAGILFQFGVGVFVSLESVPALAIGMILAYLVFKRLTPRYSLVLLLVVGVILAVVFEDASLEGVTLSLADPQLIRPEWSWNATLSLAIPLILVSLTGQFLPGMAIMRSAGYNTPAKPIVTVTSLTSFGTAFFGGITTVIAAITAAICTSKEAHEDPDKRYVAGVANGVFYLIGGTFAGTIVALFTSLPGEFVAVLAGLALIGAITSNISAFAAQKDHLEASVITFIATASGMSFLGLGSAFWGVVVGALAYNALHRPAPASGRDNKAPATDKQR</sequence>